<dbReference type="SUPFAM" id="SSF56176">
    <property type="entry name" value="FAD-binding/transporter-associated domain-like"/>
    <property type="match status" value="1"/>
</dbReference>
<dbReference type="PROSITE" id="PS51371">
    <property type="entry name" value="CBS"/>
    <property type="match status" value="1"/>
</dbReference>
<reference evidence="13" key="2">
    <citation type="journal article" date="2021" name="PeerJ">
        <title>Extensive microbial diversity within the chicken gut microbiome revealed by metagenomics and culture.</title>
        <authorList>
            <person name="Gilroy R."/>
            <person name="Ravi A."/>
            <person name="Getino M."/>
            <person name="Pursley I."/>
            <person name="Horton D.L."/>
            <person name="Alikhan N.F."/>
            <person name="Baker D."/>
            <person name="Gharbi K."/>
            <person name="Hall N."/>
            <person name="Watson M."/>
            <person name="Adriaenssens E.M."/>
            <person name="Foster-Nyarko E."/>
            <person name="Jarju S."/>
            <person name="Secka A."/>
            <person name="Antonio M."/>
            <person name="Oren A."/>
            <person name="Chaudhuri R.R."/>
            <person name="La Ragione R."/>
            <person name="Hildebrand F."/>
            <person name="Pallen M.J."/>
        </authorList>
    </citation>
    <scope>NUCLEOTIDE SEQUENCE</scope>
    <source>
        <strain evidence="13">ChiGjej1B1-22543</strain>
    </source>
</reference>
<keyword evidence="5 9" id="KW-1133">Transmembrane helix</keyword>
<gene>
    <name evidence="13" type="ORF">IAC52_01655</name>
</gene>
<protein>
    <submittedName>
        <fullName evidence="13">HlyC/CorC family transporter</fullName>
    </submittedName>
</protein>
<proteinExistence type="inferred from homology"/>
<dbReference type="InterPro" id="IPR044751">
    <property type="entry name" value="Ion_transp-like_CBS"/>
</dbReference>
<dbReference type="GO" id="GO:0005886">
    <property type="term" value="C:plasma membrane"/>
    <property type="evidence" value="ECO:0007669"/>
    <property type="project" value="TreeGrafter"/>
</dbReference>
<dbReference type="CDD" id="cd04590">
    <property type="entry name" value="CBS_pair_CorC_HlyC_assoc"/>
    <property type="match status" value="1"/>
</dbReference>
<evidence type="ECO:0000256" key="6">
    <source>
        <dbReference type="ARBA" id="ARBA00023122"/>
    </source>
</evidence>
<keyword evidence="4" id="KW-0677">Repeat</keyword>
<evidence type="ECO:0000256" key="8">
    <source>
        <dbReference type="PROSITE-ProRule" id="PRU00703"/>
    </source>
</evidence>
<dbReference type="EMBL" id="DVMV01000012">
    <property type="protein sequence ID" value="HIU44982.1"/>
    <property type="molecule type" value="Genomic_DNA"/>
</dbReference>
<feature type="transmembrane region" description="Helical" evidence="10">
    <location>
        <begin position="99"/>
        <end position="119"/>
    </location>
</feature>
<dbReference type="Gene3D" id="3.30.465.10">
    <property type="match status" value="1"/>
</dbReference>
<dbReference type="Pfam" id="PF00571">
    <property type="entry name" value="CBS"/>
    <property type="match status" value="1"/>
</dbReference>
<evidence type="ECO:0000256" key="9">
    <source>
        <dbReference type="PROSITE-ProRule" id="PRU01193"/>
    </source>
</evidence>
<dbReference type="InterPro" id="IPR000644">
    <property type="entry name" value="CBS_dom"/>
</dbReference>
<comment type="caution">
    <text evidence="13">The sequence shown here is derived from an EMBL/GenBank/DDBJ whole genome shotgun (WGS) entry which is preliminary data.</text>
</comment>
<dbReference type="InterPro" id="IPR002550">
    <property type="entry name" value="CNNM"/>
</dbReference>
<evidence type="ECO:0000313" key="14">
    <source>
        <dbReference type="Proteomes" id="UP000824070"/>
    </source>
</evidence>
<evidence type="ECO:0000259" key="11">
    <source>
        <dbReference type="PROSITE" id="PS51371"/>
    </source>
</evidence>
<keyword evidence="6 8" id="KW-0129">CBS domain</keyword>
<evidence type="ECO:0000256" key="4">
    <source>
        <dbReference type="ARBA" id="ARBA00022737"/>
    </source>
</evidence>
<feature type="domain" description="CNNM transmembrane" evidence="12">
    <location>
        <begin position="1"/>
        <end position="194"/>
    </location>
</feature>
<evidence type="ECO:0000256" key="7">
    <source>
        <dbReference type="ARBA" id="ARBA00023136"/>
    </source>
</evidence>
<dbReference type="SMART" id="SM01091">
    <property type="entry name" value="CorC_HlyC"/>
    <property type="match status" value="1"/>
</dbReference>
<feature type="transmembrane region" description="Helical" evidence="10">
    <location>
        <begin position="131"/>
        <end position="155"/>
    </location>
</feature>
<keyword evidence="3 9" id="KW-0812">Transmembrane</keyword>
<dbReference type="FunFam" id="3.10.580.10:FF:000002">
    <property type="entry name" value="Magnesium/cobalt efflux protein CorC"/>
    <property type="match status" value="1"/>
</dbReference>
<dbReference type="SUPFAM" id="SSF54631">
    <property type="entry name" value="CBS-domain pair"/>
    <property type="match status" value="1"/>
</dbReference>
<comment type="subcellular location">
    <subcellularLocation>
        <location evidence="1">Membrane</location>
        <topology evidence="1">Multi-pass membrane protein</topology>
    </subcellularLocation>
</comment>
<dbReference type="Proteomes" id="UP000824070">
    <property type="component" value="Unassembled WGS sequence"/>
</dbReference>
<feature type="domain" description="CBS" evidence="11">
    <location>
        <begin position="277"/>
        <end position="334"/>
    </location>
</feature>
<dbReference type="Pfam" id="PF01595">
    <property type="entry name" value="CNNM"/>
    <property type="match status" value="1"/>
</dbReference>
<dbReference type="Pfam" id="PF03471">
    <property type="entry name" value="CorC_HlyC"/>
    <property type="match status" value="1"/>
</dbReference>
<name>A0A9D1LNA7_9FIRM</name>
<evidence type="ECO:0000313" key="13">
    <source>
        <dbReference type="EMBL" id="HIU44982.1"/>
    </source>
</evidence>
<dbReference type="InterPro" id="IPR016169">
    <property type="entry name" value="FAD-bd_PCMH_sub2"/>
</dbReference>
<dbReference type="PANTHER" id="PTHR22777:SF17">
    <property type="entry name" value="UPF0053 PROTEIN SLL0260"/>
    <property type="match status" value="1"/>
</dbReference>
<dbReference type="AlphaFoldDB" id="A0A9D1LNA7"/>
<dbReference type="Gene3D" id="3.10.580.10">
    <property type="entry name" value="CBS-domain"/>
    <property type="match status" value="1"/>
</dbReference>
<comment type="similarity">
    <text evidence="2">Belongs to the UPF0053 family.</text>
</comment>
<dbReference type="InterPro" id="IPR036318">
    <property type="entry name" value="FAD-bd_PCMH-like_sf"/>
</dbReference>
<sequence>MMIAVYSILLLLLLCLSVFFSSADMAFGSVSIGRLEDEKPSKKTKLAIKLSREYDKTISTILLFNDTVNAALDTISTLLGILLAYEWFGVVDPDAQESYGLICSMVFLVLKIIFGEIIAKSLGKVYNRGLVRAYSYIILACYYVTYPITFLVGGFGKVVTYPVTKAVKDFQPSDDELHEMTDEMEEKGAIDEQAADLLRGTIDYATTEAYEIMTPRAKVTAICLEDTLKDIFSDEETFAHSRLPVYEDDFDSIQGYVKSKDLIALHLEGKQLIPQSAVNPVLFIPRTVEINDLFQRMKKEKAQMAVVMDEYGAVEGIITMEDIVEEIVGEIWDETDRADEPIEEAGENEYIVDGTVTLREFCSEFNLDFDSIDTEYDTIGGFIVELLGDRFAKQGDEVSYQGLTLKVLHVEGTAVDKILVKTQEKEKDKE</sequence>
<keyword evidence="7 9" id="KW-0472">Membrane</keyword>
<evidence type="ECO:0000256" key="5">
    <source>
        <dbReference type="ARBA" id="ARBA00022989"/>
    </source>
</evidence>
<dbReference type="InterPro" id="IPR005170">
    <property type="entry name" value="Transptr-assoc_dom"/>
</dbReference>
<dbReference type="InterPro" id="IPR046342">
    <property type="entry name" value="CBS_dom_sf"/>
</dbReference>
<reference evidence="13" key="1">
    <citation type="submission" date="2020-10" db="EMBL/GenBank/DDBJ databases">
        <authorList>
            <person name="Gilroy R."/>
        </authorList>
    </citation>
    <scope>NUCLEOTIDE SEQUENCE</scope>
    <source>
        <strain evidence="13">ChiGjej1B1-22543</strain>
    </source>
</reference>
<evidence type="ECO:0000256" key="1">
    <source>
        <dbReference type="ARBA" id="ARBA00004141"/>
    </source>
</evidence>
<evidence type="ECO:0000259" key="12">
    <source>
        <dbReference type="PROSITE" id="PS51846"/>
    </source>
</evidence>
<accession>A0A9D1LNA7</accession>
<organism evidence="13 14">
    <name type="scientific">Candidatus Alloenteromonas pullicola</name>
    <dbReference type="NCBI Taxonomy" id="2840784"/>
    <lineage>
        <taxon>Bacteria</taxon>
        <taxon>Bacillati</taxon>
        <taxon>Bacillota</taxon>
        <taxon>Bacillota incertae sedis</taxon>
        <taxon>Candidatus Alloenteromonas</taxon>
    </lineage>
</organism>
<evidence type="ECO:0000256" key="10">
    <source>
        <dbReference type="SAM" id="Phobius"/>
    </source>
</evidence>
<dbReference type="PROSITE" id="PS51846">
    <property type="entry name" value="CNNM"/>
    <property type="match status" value="1"/>
</dbReference>
<evidence type="ECO:0000256" key="3">
    <source>
        <dbReference type="ARBA" id="ARBA00022692"/>
    </source>
</evidence>
<dbReference type="PANTHER" id="PTHR22777">
    <property type="entry name" value="HEMOLYSIN-RELATED"/>
    <property type="match status" value="1"/>
</dbReference>
<evidence type="ECO:0000256" key="2">
    <source>
        <dbReference type="ARBA" id="ARBA00006337"/>
    </source>
</evidence>
<dbReference type="GO" id="GO:0050660">
    <property type="term" value="F:flavin adenine dinucleotide binding"/>
    <property type="evidence" value="ECO:0007669"/>
    <property type="project" value="InterPro"/>
</dbReference>